<evidence type="ECO:0000313" key="2">
    <source>
        <dbReference type="Proteomes" id="UP000194127"/>
    </source>
</evidence>
<dbReference type="InterPro" id="IPR032675">
    <property type="entry name" value="LRR_dom_sf"/>
</dbReference>
<evidence type="ECO:0000313" key="1">
    <source>
        <dbReference type="EMBL" id="OSX57640.1"/>
    </source>
</evidence>
<reference evidence="1 2" key="1">
    <citation type="submission" date="2017-04" db="EMBL/GenBank/DDBJ databases">
        <title>Genome Sequence of the Model Brown-Rot Fungus Postia placenta SB12.</title>
        <authorList>
            <consortium name="DOE Joint Genome Institute"/>
            <person name="Gaskell J."/>
            <person name="Kersten P."/>
            <person name="Larrondo L.F."/>
            <person name="Canessa P."/>
            <person name="Martinez D."/>
            <person name="Hibbett D."/>
            <person name="Schmoll M."/>
            <person name="Kubicek C.P."/>
            <person name="Martinez A.T."/>
            <person name="Yadav J."/>
            <person name="Master E."/>
            <person name="Magnuson J.K."/>
            <person name="James T."/>
            <person name="Yaver D."/>
            <person name="Berka R."/>
            <person name="Labutti K."/>
            <person name="Lipzen A."/>
            <person name="Aerts A."/>
            <person name="Barry K."/>
            <person name="Henrissat B."/>
            <person name="Blanchette R."/>
            <person name="Grigoriev I."/>
            <person name="Cullen D."/>
        </authorList>
    </citation>
    <scope>NUCLEOTIDE SEQUENCE [LARGE SCALE GENOMIC DNA]</scope>
    <source>
        <strain evidence="1 2">MAD-698-R-SB12</strain>
    </source>
</reference>
<accession>A0A1X6MMR3</accession>
<keyword evidence="2" id="KW-1185">Reference proteome</keyword>
<dbReference type="Proteomes" id="UP000194127">
    <property type="component" value="Unassembled WGS sequence"/>
</dbReference>
<proteinExistence type="predicted"/>
<sequence length="566" mass="63875">MTSFSTPQLRTLVKESDPQDSALAVVDDIDFLEFKDTEQSVRDDVAWLRTNALLLKETPISGLSNYREPIPQQAAATYIERLNDDILHETFYVLALTPPRRGIYLLSQLSLSFKTSWLSITHTCSRWRRIAVTSPRLWSKIIVYVDCCEPMLRMFLSRSQDMGLTVLIHGSTARPDGVGLLVQMSRLLAQHTRRFISFGIVDVTRRYMRDILAAFTYPAPRLTEVMLVAYPHQPPPVQSNTVASSLFSNDTPTLRTMLAPNVWLPWRSYRNMVYLDLMVSSFQSADEVLQSIQHCKALRRLRIETRNNGGRPSALNAPFTSVHLPDLTYLYLRGLYSSIARIASCLAVPADASISLTLLHQPNDRLDNHQRGRTLYPSTSRVTAAQCDVTFIHTAACLRFTSTDTQFVATWAWQNFRGASDVDVDDVLNHFGDLLMFPALSRLTIRYNTLRLSALDWRSILSQMPSLEVLEIEGGHHTHVAGLFQALGIVDALDGTSIVCPGLTCIHATSCKGWDVLANPLSDVVRLRSSIGMRLNRLKIVTEEVRELLTLEQLRDDVDELWIVSK</sequence>
<dbReference type="Gene3D" id="3.80.10.10">
    <property type="entry name" value="Ribonuclease Inhibitor"/>
    <property type="match status" value="1"/>
</dbReference>
<protein>
    <submittedName>
        <fullName evidence="1">Uncharacterized protein</fullName>
    </submittedName>
</protein>
<organism evidence="1 2">
    <name type="scientific">Postia placenta MAD-698-R-SB12</name>
    <dbReference type="NCBI Taxonomy" id="670580"/>
    <lineage>
        <taxon>Eukaryota</taxon>
        <taxon>Fungi</taxon>
        <taxon>Dikarya</taxon>
        <taxon>Basidiomycota</taxon>
        <taxon>Agaricomycotina</taxon>
        <taxon>Agaricomycetes</taxon>
        <taxon>Polyporales</taxon>
        <taxon>Adustoporiaceae</taxon>
        <taxon>Rhodonia</taxon>
    </lineage>
</organism>
<name>A0A1X6MMR3_9APHY</name>
<dbReference type="SUPFAM" id="SSF52058">
    <property type="entry name" value="L domain-like"/>
    <property type="match status" value="1"/>
</dbReference>
<dbReference type="GeneID" id="36324811"/>
<dbReference type="EMBL" id="KZ110607">
    <property type="protein sequence ID" value="OSX57640.1"/>
    <property type="molecule type" value="Genomic_DNA"/>
</dbReference>
<gene>
    <name evidence="1" type="ORF">POSPLADRAFT_1049869</name>
</gene>
<dbReference type="OrthoDB" id="2801457at2759"/>
<dbReference type="RefSeq" id="XP_024334434.1">
    <property type="nucleotide sequence ID" value="XM_024479861.1"/>
</dbReference>
<dbReference type="AlphaFoldDB" id="A0A1X6MMR3"/>